<dbReference type="AlphaFoldDB" id="L1IYV9"/>
<dbReference type="HOGENOM" id="CLU_1943699_0_0_1"/>
<evidence type="ECO:0000313" key="2">
    <source>
        <dbReference type="EMBL" id="EKX41089.1"/>
    </source>
</evidence>
<dbReference type="PaxDb" id="55529-EKX41089"/>
<dbReference type="Proteomes" id="UP000011087">
    <property type="component" value="Unassembled WGS sequence"/>
</dbReference>
<dbReference type="KEGG" id="gtt:GUITHDRAFT_153918"/>
<name>L1IYV9_GUITC</name>
<accession>L1IYV9</accession>
<dbReference type="RefSeq" id="XP_005828069.1">
    <property type="nucleotide sequence ID" value="XM_005828012.1"/>
</dbReference>
<evidence type="ECO:0000313" key="4">
    <source>
        <dbReference type="Proteomes" id="UP000011087"/>
    </source>
</evidence>
<dbReference type="GeneID" id="17297743"/>
<evidence type="ECO:0000256" key="1">
    <source>
        <dbReference type="SAM" id="Coils"/>
    </source>
</evidence>
<feature type="non-terminal residue" evidence="2">
    <location>
        <position position="1"/>
    </location>
</feature>
<protein>
    <submittedName>
        <fullName evidence="2 3">Uncharacterized protein</fullName>
    </submittedName>
</protein>
<feature type="coiled-coil region" evidence="1">
    <location>
        <begin position="81"/>
        <end position="115"/>
    </location>
</feature>
<sequence length="130" mass="15005">MVCLLIGVSVIPADTRHSESLCFAPVWSMLGRTRRVSVSMSAPHREENNMTKTWAWLNEKTKGRTSQFELICQRSNYRIDVEGQKMILNGKRNEIQKLQKNLESSKNQFLAYKEVVEGIEKQLDTEKAFV</sequence>
<evidence type="ECO:0000313" key="3">
    <source>
        <dbReference type="EnsemblProtists" id="EKX41089"/>
    </source>
</evidence>
<reference evidence="4" key="2">
    <citation type="submission" date="2012-11" db="EMBL/GenBank/DDBJ databases">
        <authorList>
            <person name="Kuo A."/>
            <person name="Curtis B.A."/>
            <person name="Tanifuji G."/>
            <person name="Burki F."/>
            <person name="Gruber A."/>
            <person name="Irimia M."/>
            <person name="Maruyama S."/>
            <person name="Arias M.C."/>
            <person name="Ball S.G."/>
            <person name="Gile G.H."/>
            <person name="Hirakawa Y."/>
            <person name="Hopkins J.F."/>
            <person name="Rensing S.A."/>
            <person name="Schmutz J."/>
            <person name="Symeonidi A."/>
            <person name="Elias M."/>
            <person name="Eveleigh R.J."/>
            <person name="Herman E.K."/>
            <person name="Klute M.J."/>
            <person name="Nakayama T."/>
            <person name="Obornik M."/>
            <person name="Reyes-Prieto A."/>
            <person name="Armbrust E.V."/>
            <person name="Aves S.J."/>
            <person name="Beiko R.G."/>
            <person name="Coutinho P."/>
            <person name="Dacks J.B."/>
            <person name="Durnford D.G."/>
            <person name="Fast N.M."/>
            <person name="Green B.R."/>
            <person name="Grisdale C."/>
            <person name="Hempe F."/>
            <person name="Henrissat B."/>
            <person name="Hoppner M.P."/>
            <person name="Ishida K.-I."/>
            <person name="Kim E."/>
            <person name="Koreny L."/>
            <person name="Kroth P.G."/>
            <person name="Liu Y."/>
            <person name="Malik S.-B."/>
            <person name="Maier U.G."/>
            <person name="McRose D."/>
            <person name="Mock T."/>
            <person name="Neilson J.A."/>
            <person name="Onodera N.T."/>
            <person name="Poole A.M."/>
            <person name="Pritham E.J."/>
            <person name="Richards T.A."/>
            <person name="Rocap G."/>
            <person name="Roy S.W."/>
            <person name="Sarai C."/>
            <person name="Schaack S."/>
            <person name="Shirato S."/>
            <person name="Slamovits C.H."/>
            <person name="Spencer D.F."/>
            <person name="Suzuki S."/>
            <person name="Worden A.Z."/>
            <person name="Zauner S."/>
            <person name="Barry K."/>
            <person name="Bell C."/>
            <person name="Bharti A.K."/>
            <person name="Crow J.A."/>
            <person name="Grimwood J."/>
            <person name="Kramer R."/>
            <person name="Lindquist E."/>
            <person name="Lucas S."/>
            <person name="Salamov A."/>
            <person name="McFadden G.I."/>
            <person name="Lane C.E."/>
            <person name="Keeling P.J."/>
            <person name="Gray M.W."/>
            <person name="Grigoriev I.V."/>
            <person name="Archibald J.M."/>
        </authorList>
    </citation>
    <scope>NUCLEOTIDE SEQUENCE</scope>
    <source>
        <strain evidence="4">CCMP2712</strain>
    </source>
</reference>
<reference evidence="2 4" key="1">
    <citation type="journal article" date="2012" name="Nature">
        <title>Algal genomes reveal evolutionary mosaicism and the fate of nucleomorphs.</title>
        <authorList>
            <consortium name="DOE Joint Genome Institute"/>
            <person name="Curtis B.A."/>
            <person name="Tanifuji G."/>
            <person name="Burki F."/>
            <person name="Gruber A."/>
            <person name="Irimia M."/>
            <person name="Maruyama S."/>
            <person name="Arias M.C."/>
            <person name="Ball S.G."/>
            <person name="Gile G.H."/>
            <person name="Hirakawa Y."/>
            <person name="Hopkins J.F."/>
            <person name="Kuo A."/>
            <person name="Rensing S.A."/>
            <person name="Schmutz J."/>
            <person name="Symeonidi A."/>
            <person name="Elias M."/>
            <person name="Eveleigh R.J."/>
            <person name="Herman E.K."/>
            <person name="Klute M.J."/>
            <person name="Nakayama T."/>
            <person name="Obornik M."/>
            <person name="Reyes-Prieto A."/>
            <person name="Armbrust E.V."/>
            <person name="Aves S.J."/>
            <person name="Beiko R.G."/>
            <person name="Coutinho P."/>
            <person name="Dacks J.B."/>
            <person name="Durnford D.G."/>
            <person name="Fast N.M."/>
            <person name="Green B.R."/>
            <person name="Grisdale C.J."/>
            <person name="Hempel F."/>
            <person name="Henrissat B."/>
            <person name="Hoppner M.P."/>
            <person name="Ishida K."/>
            <person name="Kim E."/>
            <person name="Koreny L."/>
            <person name="Kroth P.G."/>
            <person name="Liu Y."/>
            <person name="Malik S.B."/>
            <person name="Maier U.G."/>
            <person name="McRose D."/>
            <person name="Mock T."/>
            <person name="Neilson J.A."/>
            <person name="Onodera N.T."/>
            <person name="Poole A.M."/>
            <person name="Pritham E.J."/>
            <person name="Richards T.A."/>
            <person name="Rocap G."/>
            <person name="Roy S.W."/>
            <person name="Sarai C."/>
            <person name="Schaack S."/>
            <person name="Shirato S."/>
            <person name="Slamovits C.H."/>
            <person name="Spencer D.F."/>
            <person name="Suzuki S."/>
            <person name="Worden A.Z."/>
            <person name="Zauner S."/>
            <person name="Barry K."/>
            <person name="Bell C."/>
            <person name="Bharti A.K."/>
            <person name="Crow J.A."/>
            <person name="Grimwood J."/>
            <person name="Kramer R."/>
            <person name="Lindquist E."/>
            <person name="Lucas S."/>
            <person name="Salamov A."/>
            <person name="McFadden G.I."/>
            <person name="Lane C.E."/>
            <person name="Keeling P.J."/>
            <person name="Gray M.W."/>
            <person name="Grigoriev I.V."/>
            <person name="Archibald J.M."/>
        </authorList>
    </citation>
    <scope>NUCLEOTIDE SEQUENCE</scope>
    <source>
        <strain evidence="2 4">CCMP2712</strain>
    </source>
</reference>
<proteinExistence type="predicted"/>
<dbReference type="EMBL" id="JH993026">
    <property type="protein sequence ID" value="EKX41089.1"/>
    <property type="molecule type" value="Genomic_DNA"/>
</dbReference>
<organism evidence="2">
    <name type="scientific">Guillardia theta (strain CCMP2712)</name>
    <name type="common">Cryptophyte</name>
    <dbReference type="NCBI Taxonomy" id="905079"/>
    <lineage>
        <taxon>Eukaryota</taxon>
        <taxon>Cryptophyceae</taxon>
        <taxon>Pyrenomonadales</taxon>
        <taxon>Geminigeraceae</taxon>
        <taxon>Guillardia</taxon>
    </lineage>
</organism>
<keyword evidence="1" id="KW-0175">Coiled coil</keyword>
<keyword evidence="4" id="KW-1185">Reference proteome</keyword>
<dbReference type="EnsemblProtists" id="EKX41089">
    <property type="protein sequence ID" value="EKX41089"/>
    <property type="gene ID" value="GUITHDRAFT_153918"/>
</dbReference>
<gene>
    <name evidence="2" type="ORF">GUITHDRAFT_153918</name>
</gene>
<reference evidence="3" key="3">
    <citation type="submission" date="2015-06" db="UniProtKB">
        <authorList>
            <consortium name="EnsemblProtists"/>
        </authorList>
    </citation>
    <scope>IDENTIFICATION</scope>
</reference>